<dbReference type="Proteomes" id="UP001631969">
    <property type="component" value="Unassembled WGS sequence"/>
</dbReference>
<sequence length="166" mass="18444">MIPLRRAIFPNQKGVTLIELLVAISIASIIVGVISAAIYSSITGFNHLTEKQSVQEQARLVTEQVAATVRKKAFSSIKLIDSNTLEFKNSDADYTSFKYEGSKIIMTTQNNSNQQVMELARGVTAMPFSVTKPGQEHEIKVNLVFGGKDIESYTYNSTIYTKNWSE</sequence>
<accession>A0ACC7NRT8</accession>
<dbReference type="EMBL" id="JBJURJ010000001">
    <property type="protein sequence ID" value="MFM9326741.1"/>
    <property type="molecule type" value="Genomic_DNA"/>
</dbReference>
<name>A0ACC7NRT8_9BACL</name>
<comment type="caution">
    <text evidence="1">The sequence shown here is derived from an EMBL/GenBank/DDBJ whole genome shotgun (WGS) entry which is preliminary data.</text>
</comment>
<gene>
    <name evidence="1" type="ORF">ACI1P1_00380</name>
</gene>
<organism evidence="1 2">
    <name type="scientific">Paenibacillus mesotrionivorans</name>
    <dbReference type="NCBI Taxonomy" id="3160968"/>
    <lineage>
        <taxon>Bacteria</taxon>
        <taxon>Bacillati</taxon>
        <taxon>Bacillota</taxon>
        <taxon>Bacilli</taxon>
        <taxon>Bacillales</taxon>
        <taxon>Paenibacillaceae</taxon>
        <taxon>Paenibacillus</taxon>
    </lineage>
</organism>
<protein>
    <submittedName>
        <fullName evidence="1">PilW family protein</fullName>
    </submittedName>
</protein>
<evidence type="ECO:0000313" key="2">
    <source>
        <dbReference type="Proteomes" id="UP001631969"/>
    </source>
</evidence>
<keyword evidence="2" id="KW-1185">Reference proteome</keyword>
<reference evidence="1" key="1">
    <citation type="submission" date="2024-12" db="EMBL/GenBank/DDBJ databases">
        <authorList>
            <person name="Wu N."/>
        </authorList>
    </citation>
    <scope>NUCLEOTIDE SEQUENCE</scope>
    <source>
        <strain evidence="1">P15</strain>
    </source>
</reference>
<evidence type="ECO:0000313" key="1">
    <source>
        <dbReference type="EMBL" id="MFM9326741.1"/>
    </source>
</evidence>
<proteinExistence type="predicted"/>